<sequence>MPAKRQTIEHVKTDLEIDEELRLHEKGWVIQRVGQVIVVLVMMGGALGLFGEGLFSKATPHMGNVNVEYERFFRYQTEMRIEVKSSEHISTISFPQAYLQKFKLIRFMPEPESNSTAGSETIYSFLPRENHIVSIYLETQNYGNISGLMKINGKDPIQLQHFIYP</sequence>
<evidence type="ECO:0000256" key="1">
    <source>
        <dbReference type="SAM" id="Phobius"/>
    </source>
</evidence>
<organism evidence="2 3">
    <name type="scientific">Flavisolibacter ginsengisoli DSM 18119</name>
    <dbReference type="NCBI Taxonomy" id="1121884"/>
    <lineage>
        <taxon>Bacteria</taxon>
        <taxon>Pseudomonadati</taxon>
        <taxon>Bacteroidota</taxon>
        <taxon>Chitinophagia</taxon>
        <taxon>Chitinophagales</taxon>
        <taxon>Chitinophagaceae</taxon>
        <taxon>Flavisolibacter</taxon>
    </lineage>
</organism>
<accession>A0A1M5G637</accession>
<reference evidence="2 3" key="1">
    <citation type="submission" date="2016-11" db="EMBL/GenBank/DDBJ databases">
        <authorList>
            <person name="Jaros S."/>
            <person name="Januszkiewicz K."/>
            <person name="Wedrychowicz H."/>
        </authorList>
    </citation>
    <scope>NUCLEOTIDE SEQUENCE [LARGE SCALE GENOMIC DNA]</scope>
    <source>
        <strain evidence="2 3">DSM 18119</strain>
    </source>
</reference>
<dbReference type="OrthoDB" id="666360at2"/>
<name>A0A1M5G637_9BACT</name>
<dbReference type="STRING" id="1121884.SAMN02745131_04055"/>
<dbReference type="EMBL" id="FQUU01000027">
    <property type="protein sequence ID" value="SHF99178.1"/>
    <property type="molecule type" value="Genomic_DNA"/>
</dbReference>
<dbReference type="Proteomes" id="UP000184048">
    <property type="component" value="Unassembled WGS sequence"/>
</dbReference>
<keyword evidence="1" id="KW-0472">Membrane</keyword>
<feature type="transmembrane region" description="Helical" evidence="1">
    <location>
        <begin position="33"/>
        <end position="55"/>
    </location>
</feature>
<keyword evidence="3" id="KW-1185">Reference proteome</keyword>
<evidence type="ECO:0000313" key="2">
    <source>
        <dbReference type="EMBL" id="SHF99178.1"/>
    </source>
</evidence>
<protein>
    <submittedName>
        <fullName evidence="2">Uncharacterized protein</fullName>
    </submittedName>
</protein>
<dbReference type="AlphaFoldDB" id="A0A1M5G637"/>
<evidence type="ECO:0000313" key="3">
    <source>
        <dbReference type="Proteomes" id="UP000184048"/>
    </source>
</evidence>
<proteinExistence type="predicted"/>
<keyword evidence="1" id="KW-0812">Transmembrane</keyword>
<keyword evidence="1" id="KW-1133">Transmembrane helix</keyword>
<dbReference type="RefSeq" id="WP_072837167.1">
    <property type="nucleotide sequence ID" value="NZ_FQUU01000027.1"/>
</dbReference>
<gene>
    <name evidence="2" type="ORF">SAMN02745131_04055</name>
</gene>